<organism evidence="3 4">
    <name type="scientific">Lapillicoccus jejuensis</name>
    <dbReference type="NCBI Taxonomy" id="402171"/>
    <lineage>
        <taxon>Bacteria</taxon>
        <taxon>Bacillati</taxon>
        <taxon>Actinomycetota</taxon>
        <taxon>Actinomycetes</taxon>
        <taxon>Micrococcales</taxon>
        <taxon>Intrasporangiaceae</taxon>
        <taxon>Lapillicoccus</taxon>
    </lineage>
</organism>
<keyword evidence="2" id="KW-1133">Transmembrane helix</keyword>
<evidence type="ECO:0000256" key="1">
    <source>
        <dbReference type="SAM" id="MobiDB-lite"/>
    </source>
</evidence>
<proteinExistence type="predicted"/>
<keyword evidence="2" id="KW-0472">Membrane</keyword>
<dbReference type="RefSeq" id="WP_141846993.1">
    <property type="nucleotide sequence ID" value="NZ_BAAAPR010000008.1"/>
</dbReference>
<protein>
    <submittedName>
        <fullName evidence="3">Uncharacterized protein</fullName>
    </submittedName>
</protein>
<dbReference type="EMBL" id="VFMN01000001">
    <property type="protein sequence ID" value="TQJ07752.1"/>
    <property type="molecule type" value="Genomic_DNA"/>
</dbReference>
<evidence type="ECO:0000256" key="2">
    <source>
        <dbReference type="SAM" id="Phobius"/>
    </source>
</evidence>
<evidence type="ECO:0000313" key="4">
    <source>
        <dbReference type="Proteomes" id="UP000317893"/>
    </source>
</evidence>
<keyword evidence="2" id="KW-0812">Transmembrane</keyword>
<comment type="caution">
    <text evidence="3">The sequence shown here is derived from an EMBL/GenBank/DDBJ whole genome shotgun (WGS) entry which is preliminary data.</text>
</comment>
<name>A0A542DXD5_9MICO</name>
<feature type="transmembrane region" description="Helical" evidence="2">
    <location>
        <begin position="6"/>
        <end position="26"/>
    </location>
</feature>
<feature type="compositionally biased region" description="Basic and acidic residues" evidence="1">
    <location>
        <begin position="41"/>
        <end position="54"/>
    </location>
</feature>
<sequence length="62" mass="7190">MWDAAFPYIAALFPTVAVTVLFYFLIKNILEGDRSERIAHAQWEREHADEEKKGNPPQKSNE</sequence>
<reference evidence="3 4" key="1">
    <citation type="submission" date="2019-06" db="EMBL/GenBank/DDBJ databases">
        <title>Sequencing the genomes of 1000 actinobacteria strains.</title>
        <authorList>
            <person name="Klenk H.-P."/>
        </authorList>
    </citation>
    <scope>NUCLEOTIDE SEQUENCE [LARGE SCALE GENOMIC DNA]</scope>
    <source>
        <strain evidence="3 4">DSM 18607</strain>
    </source>
</reference>
<dbReference type="Proteomes" id="UP000317893">
    <property type="component" value="Unassembled WGS sequence"/>
</dbReference>
<gene>
    <name evidence="3" type="ORF">FB458_0820</name>
</gene>
<keyword evidence="4" id="KW-1185">Reference proteome</keyword>
<dbReference type="OrthoDB" id="4807612at2"/>
<feature type="region of interest" description="Disordered" evidence="1">
    <location>
        <begin position="41"/>
        <end position="62"/>
    </location>
</feature>
<evidence type="ECO:0000313" key="3">
    <source>
        <dbReference type="EMBL" id="TQJ07752.1"/>
    </source>
</evidence>
<dbReference type="AlphaFoldDB" id="A0A542DXD5"/>
<accession>A0A542DXD5</accession>